<reference evidence="3 4" key="1">
    <citation type="submission" date="2018-08" db="EMBL/GenBank/DDBJ databases">
        <title>Recombination of ecologically and evolutionarily significant loci maintains genetic cohesion in the Pseudomonas syringae species complex.</title>
        <authorList>
            <person name="Dillon M."/>
            <person name="Thakur S."/>
            <person name="Almeida R.N.D."/>
            <person name="Weir B.S."/>
            <person name="Guttman D.S."/>
        </authorList>
    </citation>
    <scope>NUCLEOTIDE SEQUENCE [LARGE SCALE GENOMIC DNA]</scope>
    <source>
        <strain evidence="3 4">NCPPB2445</strain>
    </source>
</reference>
<name>A0A3M3ESD9_9PSED</name>
<protein>
    <submittedName>
        <fullName evidence="3">Uncharacterized protein</fullName>
    </submittedName>
</protein>
<dbReference type="Gene3D" id="2.120.10.30">
    <property type="entry name" value="TolB, C-terminal domain"/>
    <property type="match status" value="1"/>
</dbReference>
<gene>
    <name evidence="3" type="ORF">ALQ77_05331</name>
</gene>
<dbReference type="InterPro" id="IPR011042">
    <property type="entry name" value="6-blade_b-propeller_TolB-like"/>
</dbReference>
<keyword evidence="2" id="KW-0472">Membrane</keyword>
<keyword evidence="4" id="KW-1185">Reference proteome</keyword>
<feature type="transmembrane region" description="Helical" evidence="2">
    <location>
        <begin position="492"/>
        <end position="518"/>
    </location>
</feature>
<dbReference type="SUPFAM" id="SSF101898">
    <property type="entry name" value="NHL repeat"/>
    <property type="match status" value="1"/>
</dbReference>
<evidence type="ECO:0000256" key="1">
    <source>
        <dbReference type="SAM" id="MobiDB-lite"/>
    </source>
</evidence>
<evidence type="ECO:0000313" key="4">
    <source>
        <dbReference type="Proteomes" id="UP000270661"/>
    </source>
</evidence>
<dbReference type="STRING" id="47879.AXG94_26005"/>
<evidence type="ECO:0000256" key="2">
    <source>
        <dbReference type="SAM" id="Phobius"/>
    </source>
</evidence>
<dbReference type="AlphaFoldDB" id="A0A3M3ESD9"/>
<feature type="transmembrane region" description="Helical" evidence="2">
    <location>
        <begin position="530"/>
        <end position="551"/>
    </location>
</feature>
<accession>A0A3M3ESD9</accession>
<keyword evidence="2" id="KW-1133">Transmembrane helix</keyword>
<comment type="caution">
    <text evidence="3">The sequence shown here is derived from an EMBL/GenBank/DDBJ whole genome shotgun (WGS) entry which is preliminary data.</text>
</comment>
<dbReference type="Proteomes" id="UP000270661">
    <property type="component" value="Unassembled WGS sequence"/>
</dbReference>
<proteinExistence type="predicted"/>
<sequence>MPEWPDRALHRHHVARQRRSDEYLELRRPQLTGRHGTSRTTYAPKYRQHRERTMNQRSDGSANRRADKLPGPTETRTLHFNLKHCKDLDDVVLHANLREYRLERHTPQTLSRSSQDTPFLALLPQEHVTHYIEDLPVPSNRPALITVSTATTIDKSIRNTIAMYLHVPKAGRVAAREEMKKRGKDILATSYAKLARYGVTSEHLEPLILEGDFPDKVDSYVEAMEAAVAVLFHHPSLLNLSGDNGGAIPAYIKESCIKIAIANDGNTLVHAIEGAGDAWQKKVPLLDWDNKQVYDGNKPLYTSRLHQSVRLAVSSTLPLAIQLSRQEEYLRGALWKVLDGVVSSEYQGTAGSHSVRRHDQDSQWKLKNLTPGLGVVVDPASVKYDGTNMSVTVENQWLRHLGAYIEFLDARGTPVASPDSWPAASIPSVFSGTATTKYLDRVGPIDEIAGIPIDVTDMTLTFPVPEAANAVNIHLAGLGVFGPGRTDQHICILGIFMTATFEYAIPVIALVVGAAVMNTEFVTNLLKDQAVYVGILGVLATIDATIIDYALTGGVKEVLLKLANIIGPLLWKTGLKAMLLEFIAQGALEEAIPFVDIALEAVNAAITAAQLCQTTFEVLEAAPIYTSTVTRTIDLDITVAPDSQFHYFPMQATHYVVTVSYDSQVTVPTKTFSLSEGTNNQSIPVSFKGIPGGGQLKVTAIFYADNGWVAGRGATDWTPALGTDGSTLVIPNLEIKNSLPPLTKSSVYEHLEKLAYEGGAHIWNRGASPPTATATTGSDLISLTSITLAQGPASIGYAWQATHLNIPENLATNPQSVDAMYTVQNVSLLAPPEQACQPLDVGYNDKSGISYDLVSPSDGSGRNFFLDSYPVATSSDYDAPSYVHLRKVTLSYDNGSKCAPLHAGAGQSYGRFLAGIPLDDFVLHPQGYVFAISTGRSKLLRCELSNTPVADSEAPDACLLSGKGTREGLVSEPVAIAIGLDGVVMVLESGNARVQAFDIHGNPVKYFKGKSSSALVLNAREHSTFLDLDVEAKGYVYVLSYTGDGGSSDDYYMDIYTPEGDLLVSTQGVASGKLAVSLDRNVYALNYELIHGADGRPEPSISHWMPPAPTA</sequence>
<keyword evidence="2" id="KW-0812">Transmembrane</keyword>
<evidence type="ECO:0000313" key="3">
    <source>
        <dbReference type="EMBL" id="RMM52411.1"/>
    </source>
</evidence>
<feature type="region of interest" description="Disordered" evidence="1">
    <location>
        <begin position="26"/>
        <end position="75"/>
    </location>
</feature>
<organism evidence="3 4">
    <name type="scientific">Pseudomonas corrugata</name>
    <dbReference type="NCBI Taxonomy" id="47879"/>
    <lineage>
        <taxon>Bacteria</taxon>
        <taxon>Pseudomonadati</taxon>
        <taxon>Pseudomonadota</taxon>
        <taxon>Gammaproteobacteria</taxon>
        <taxon>Pseudomonadales</taxon>
        <taxon>Pseudomonadaceae</taxon>
        <taxon>Pseudomonas</taxon>
    </lineage>
</organism>
<dbReference type="EMBL" id="RBOJ01000047">
    <property type="protein sequence ID" value="RMM52411.1"/>
    <property type="molecule type" value="Genomic_DNA"/>
</dbReference>